<evidence type="ECO:0000313" key="2">
    <source>
        <dbReference type="EMBL" id="KAJ8447577.1"/>
    </source>
</evidence>
<reference evidence="2" key="1">
    <citation type="submission" date="2022-04" db="EMBL/GenBank/DDBJ databases">
        <title>Carnegiea gigantea Genome sequencing and assembly v2.</title>
        <authorList>
            <person name="Copetti D."/>
            <person name="Sanderson M.J."/>
            <person name="Burquez A."/>
            <person name="Wojciechowski M.F."/>
        </authorList>
    </citation>
    <scope>NUCLEOTIDE SEQUENCE</scope>
    <source>
        <strain evidence="2">SGP5-SGP5p</strain>
        <tissue evidence="2">Aerial part</tissue>
    </source>
</reference>
<organism evidence="2 3">
    <name type="scientific">Carnegiea gigantea</name>
    <dbReference type="NCBI Taxonomy" id="171969"/>
    <lineage>
        <taxon>Eukaryota</taxon>
        <taxon>Viridiplantae</taxon>
        <taxon>Streptophyta</taxon>
        <taxon>Embryophyta</taxon>
        <taxon>Tracheophyta</taxon>
        <taxon>Spermatophyta</taxon>
        <taxon>Magnoliopsida</taxon>
        <taxon>eudicotyledons</taxon>
        <taxon>Gunneridae</taxon>
        <taxon>Pentapetalae</taxon>
        <taxon>Caryophyllales</taxon>
        <taxon>Cactineae</taxon>
        <taxon>Cactaceae</taxon>
        <taxon>Cactoideae</taxon>
        <taxon>Echinocereeae</taxon>
        <taxon>Carnegiea</taxon>
    </lineage>
</organism>
<dbReference type="EMBL" id="JAKOGI010000037">
    <property type="protein sequence ID" value="KAJ8447577.1"/>
    <property type="molecule type" value="Genomic_DNA"/>
</dbReference>
<keyword evidence="3" id="KW-1185">Reference proteome</keyword>
<feature type="compositionally biased region" description="Acidic residues" evidence="1">
    <location>
        <begin position="1"/>
        <end position="16"/>
    </location>
</feature>
<gene>
    <name evidence="2" type="ORF">Cgig2_031190</name>
</gene>
<evidence type="ECO:0000313" key="3">
    <source>
        <dbReference type="Proteomes" id="UP001153076"/>
    </source>
</evidence>
<evidence type="ECO:0000256" key="1">
    <source>
        <dbReference type="SAM" id="MobiDB-lite"/>
    </source>
</evidence>
<proteinExistence type="predicted"/>
<dbReference type="AlphaFoldDB" id="A0A9Q1KQJ7"/>
<feature type="compositionally biased region" description="Polar residues" evidence="1">
    <location>
        <begin position="22"/>
        <end position="31"/>
    </location>
</feature>
<accession>A0A9Q1KQJ7</accession>
<protein>
    <submittedName>
        <fullName evidence="2">Uncharacterized protein</fullName>
    </submittedName>
</protein>
<dbReference type="Proteomes" id="UP001153076">
    <property type="component" value="Unassembled WGS sequence"/>
</dbReference>
<comment type="caution">
    <text evidence="2">The sequence shown here is derived from an EMBL/GenBank/DDBJ whole genome shotgun (WGS) entry which is preliminary data.</text>
</comment>
<feature type="region of interest" description="Disordered" evidence="1">
    <location>
        <begin position="1"/>
        <end position="40"/>
    </location>
</feature>
<name>A0A9Q1KQJ7_9CARY</name>
<sequence length="156" mass="17765">MTSVEGNDDDSGDEDFNESREQAYTNANTSLDAEDFSSDSNDDIMELGREIIYSEEDSNLVMNKMSKAFKTEVLWTRNRDGNGELIYTILKDIRKLAGGSFVKIFEIKQAWEEELVQTMWEKGNLSELDPPFLQVKQGKAEELKRKDSQLLLHAGS</sequence>